<keyword evidence="3" id="KW-1185">Reference proteome</keyword>
<dbReference type="RefSeq" id="WP_109743486.1">
    <property type="nucleotide sequence ID" value="NZ_QGGO01000014.1"/>
</dbReference>
<gene>
    <name evidence="2" type="ORF">LV89_02761</name>
</gene>
<evidence type="ECO:0000313" key="3">
    <source>
        <dbReference type="Proteomes" id="UP000245489"/>
    </source>
</evidence>
<dbReference type="OrthoDB" id="1409585at2"/>
<evidence type="ECO:0000313" key="2">
    <source>
        <dbReference type="EMBL" id="PWK25135.1"/>
    </source>
</evidence>
<sequence>MSKKYFISYSKSLASQISTRKAFYFTMLGVFLCFGITSRTYDFQELNDEEIYNKKISNANGASLDDFTLNIAKSFLNRPYKAHTLDANSNEKLIVNLREFDCSTFVESCIAMGLTYRKNEISFDKFKYYLKRLRYYNKGLIKGYESRIHYFSDWLYTHSQDGLLEDVTPKMGGIPWSKNINFMSTHWNKYPFATNTALQEKIQKIEEKISSQSFTYIPKTQIKKIENQFLNGDIIGITTNIDGLDISHEGFAIRLQDKRVYLLHASSDFKRVMVTDKPLIEYMAKNKTQTGIMVARLK</sequence>
<name>A0A316E4V0_9BACT</name>
<feature type="transmembrane region" description="Helical" evidence="1">
    <location>
        <begin position="21"/>
        <end position="41"/>
    </location>
</feature>
<keyword evidence="1" id="KW-0812">Transmembrane</keyword>
<dbReference type="Pfam" id="PF07313">
    <property type="entry name" value="AmiA-like"/>
    <property type="match status" value="1"/>
</dbReference>
<keyword evidence="1" id="KW-1133">Transmembrane helix</keyword>
<dbReference type="Gene3D" id="2.30.260.10">
    <property type="entry name" value="putative xylanase like domain"/>
    <property type="match status" value="1"/>
</dbReference>
<dbReference type="Gene3D" id="1.10.3670.10">
    <property type="entry name" value="Putative xylanase like domain"/>
    <property type="match status" value="1"/>
</dbReference>
<comment type="caution">
    <text evidence="2">The sequence shown here is derived from an EMBL/GenBank/DDBJ whole genome shotgun (WGS) entry which is preliminary data.</text>
</comment>
<dbReference type="SUPFAM" id="SSF54001">
    <property type="entry name" value="Cysteine proteinases"/>
    <property type="match status" value="1"/>
</dbReference>
<dbReference type="Proteomes" id="UP000245489">
    <property type="component" value="Unassembled WGS sequence"/>
</dbReference>
<protein>
    <submittedName>
        <fullName evidence="2">Uncharacterized protein DUF1460</fullName>
    </submittedName>
</protein>
<dbReference type="InterPro" id="IPR038765">
    <property type="entry name" value="Papain-like_cys_pep_sf"/>
</dbReference>
<reference evidence="2 3" key="1">
    <citation type="submission" date="2018-05" db="EMBL/GenBank/DDBJ databases">
        <title>Genomic Encyclopedia of Archaeal and Bacterial Type Strains, Phase II (KMG-II): from individual species to whole genera.</title>
        <authorList>
            <person name="Goeker M."/>
        </authorList>
    </citation>
    <scope>NUCLEOTIDE SEQUENCE [LARGE SCALE GENOMIC DNA]</scope>
    <source>
        <strain evidence="2 3">DSM 22214</strain>
    </source>
</reference>
<dbReference type="AlphaFoldDB" id="A0A316E4V0"/>
<organism evidence="2 3">
    <name type="scientific">Arcicella aurantiaca</name>
    <dbReference type="NCBI Taxonomy" id="591202"/>
    <lineage>
        <taxon>Bacteria</taxon>
        <taxon>Pseudomonadati</taxon>
        <taxon>Bacteroidota</taxon>
        <taxon>Cytophagia</taxon>
        <taxon>Cytophagales</taxon>
        <taxon>Flectobacillaceae</taxon>
        <taxon>Arcicella</taxon>
    </lineage>
</organism>
<keyword evidence="1" id="KW-0472">Membrane</keyword>
<evidence type="ECO:0000256" key="1">
    <source>
        <dbReference type="SAM" id="Phobius"/>
    </source>
</evidence>
<dbReference type="InterPro" id="IPR010846">
    <property type="entry name" value="AmiA-like"/>
</dbReference>
<accession>A0A316E4V0</accession>
<dbReference type="EMBL" id="QGGO01000014">
    <property type="protein sequence ID" value="PWK25135.1"/>
    <property type="molecule type" value="Genomic_DNA"/>
</dbReference>
<proteinExistence type="predicted"/>